<dbReference type="EMBL" id="KN835227">
    <property type="protein sequence ID" value="KIK42874.1"/>
    <property type="molecule type" value="Genomic_DNA"/>
</dbReference>
<dbReference type="OrthoDB" id="92161at2759"/>
<dbReference type="InParanoid" id="A0A0D0AYL5"/>
<dbReference type="PANTHER" id="PTHR42695:SF5">
    <property type="entry name" value="GLUTAMINE AMIDOTRANSFERASE YLR126C-RELATED"/>
    <property type="match status" value="1"/>
</dbReference>
<gene>
    <name evidence="2" type="ORF">CY34DRAFT_12093</name>
</gene>
<protein>
    <recommendedName>
        <fullName evidence="1">Glutamine amidotransferase domain-containing protein</fullName>
    </recommendedName>
</protein>
<sequence>MCEPSPHRRIALLICDVPMDAIQEKHGDYTRIYRTLLEKSLQPINQTRLADSQATFTLEPFEVYAQIYPKNDEYDAMIITEAGPAATVYEYDQPGKEWIKKLIEYVRYVATEKPRIKIFGICFGHQVIALAMGGTCVRNTREVSATKLQLNELGKKVYGVESGVLNLHLMNRDHVPTEPPSFHIIVSSNHSPNHGMVRFSQAESLGDAPPLNFRPTDIHILSSQGHPEFTESMMRMLLSARRELLGTEVVDDGQSRAGNQNDGIAVVGKAMWGIMGIE</sequence>
<keyword evidence="3" id="KW-1185">Reference proteome</keyword>
<dbReference type="HOGENOM" id="CLU_054974_0_2_1"/>
<feature type="domain" description="Glutamine amidotransferase" evidence="1">
    <location>
        <begin position="90"/>
        <end position="198"/>
    </location>
</feature>
<evidence type="ECO:0000313" key="2">
    <source>
        <dbReference type="EMBL" id="KIK42874.1"/>
    </source>
</evidence>
<dbReference type="FunCoup" id="A0A0D0AYL5">
    <property type="interactions" value="239"/>
</dbReference>
<dbReference type="InterPro" id="IPR017926">
    <property type="entry name" value="GATASE"/>
</dbReference>
<dbReference type="GO" id="GO:0005634">
    <property type="term" value="C:nucleus"/>
    <property type="evidence" value="ECO:0007669"/>
    <property type="project" value="TreeGrafter"/>
</dbReference>
<name>A0A0D0AYL5_9AGAM</name>
<dbReference type="Gene3D" id="3.40.50.880">
    <property type="match status" value="1"/>
</dbReference>
<dbReference type="STRING" id="930992.A0A0D0AYL5"/>
<dbReference type="Pfam" id="PF00117">
    <property type="entry name" value="GATase"/>
    <property type="match status" value="1"/>
</dbReference>
<reference evidence="3" key="2">
    <citation type="submission" date="2015-01" db="EMBL/GenBank/DDBJ databases">
        <title>Evolutionary Origins and Diversification of the Mycorrhizal Mutualists.</title>
        <authorList>
            <consortium name="DOE Joint Genome Institute"/>
            <consortium name="Mycorrhizal Genomics Consortium"/>
            <person name="Kohler A."/>
            <person name="Kuo A."/>
            <person name="Nagy L.G."/>
            <person name="Floudas D."/>
            <person name="Copeland A."/>
            <person name="Barry K.W."/>
            <person name="Cichocki N."/>
            <person name="Veneault-Fourrey C."/>
            <person name="LaButti K."/>
            <person name="Lindquist E.A."/>
            <person name="Lipzen A."/>
            <person name="Lundell T."/>
            <person name="Morin E."/>
            <person name="Murat C."/>
            <person name="Riley R."/>
            <person name="Ohm R."/>
            <person name="Sun H."/>
            <person name="Tunlid A."/>
            <person name="Henrissat B."/>
            <person name="Grigoriev I.V."/>
            <person name="Hibbett D.S."/>
            <person name="Martin F."/>
        </authorList>
    </citation>
    <scope>NUCLEOTIDE SEQUENCE [LARGE SCALE GENOMIC DNA]</scope>
    <source>
        <strain evidence="3">UH-Slu-Lm8-n1</strain>
    </source>
</reference>
<evidence type="ECO:0000313" key="3">
    <source>
        <dbReference type="Proteomes" id="UP000054485"/>
    </source>
</evidence>
<dbReference type="InterPro" id="IPR029062">
    <property type="entry name" value="Class_I_gatase-like"/>
</dbReference>
<dbReference type="SUPFAM" id="SSF52317">
    <property type="entry name" value="Class I glutamine amidotransferase-like"/>
    <property type="match status" value="1"/>
</dbReference>
<proteinExistence type="predicted"/>
<accession>A0A0D0AYL5</accession>
<dbReference type="PROSITE" id="PS51273">
    <property type="entry name" value="GATASE_TYPE_1"/>
    <property type="match status" value="1"/>
</dbReference>
<dbReference type="GO" id="GO:0005829">
    <property type="term" value="C:cytosol"/>
    <property type="evidence" value="ECO:0007669"/>
    <property type="project" value="TreeGrafter"/>
</dbReference>
<reference evidence="2 3" key="1">
    <citation type="submission" date="2014-04" db="EMBL/GenBank/DDBJ databases">
        <authorList>
            <consortium name="DOE Joint Genome Institute"/>
            <person name="Kuo A."/>
            <person name="Ruytinx J."/>
            <person name="Rineau F."/>
            <person name="Colpaert J."/>
            <person name="Kohler A."/>
            <person name="Nagy L.G."/>
            <person name="Floudas D."/>
            <person name="Copeland A."/>
            <person name="Barry K.W."/>
            <person name="Cichocki N."/>
            <person name="Veneault-Fourrey C."/>
            <person name="LaButti K."/>
            <person name="Lindquist E.A."/>
            <person name="Lipzen A."/>
            <person name="Lundell T."/>
            <person name="Morin E."/>
            <person name="Murat C."/>
            <person name="Sun H."/>
            <person name="Tunlid A."/>
            <person name="Henrissat B."/>
            <person name="Grigoriev I.V."/>
            <person name="Hibbett D.S."/>
            <person name="Martin F."/>
            <person name="Nordberg H.P."/>
            <person name="Cantor M.N."/>
            <person name="Hua S.X."/>
        </authorList>
    </citation>
    <scope>NUCLEOTIDE SEQUENCE [LARGE SCALE GENOMIC DNA]</scope>
    <source>
        <strain evidence="2 3">UH-Slu-Lm8-n1</strain>
    </source>
</reference>
<dbReference type="InterPro" id="IPR044992">
    <property type="entry name" value="ChyE-like"/>
</dbReference>
<evidence type="ECO:0000259" key="1">
    <source>
        <dbReference type="Pfam" id="PF00117"/>
    </source>
</evidence>
<dbReference type="Proteomes" id="UP000054485">
    <property type="component" value="Unassembled WGS sequence"/>
</dbReference>
<dbReference type="AlphaFoldDB" id="A0A0D0AYL5"/>
<dbReference type="PANTHER" id="PTHR42695">
    <property type="entry name" value="GLUTAMINE AMIDOTRANSFERASE YLR126C-RELATED"/>
    <property type="match status" value="1"/>
</dbReference>
<organism evidence="2 3">
    <name type="scientific">Suillus luteus UH-Slu-Lm8-n1</name>
    <dbReference type="NCBI Taxonomy" id="930992"/>
    <lineage>
        <taxon>Eukaryota</taxon>
        <taxon>Fungi</taxon>
        <taxon>Dikarya</taxon>
        <taxon>Basidiomycota</taxon>
        <taxon>Agaricomycotina</taxon>
        <taxon>Agaricomycetes</taxon>
        <taxon>Agaricomycetidae</taxon>
        <taxon>Boletales</taxon>
        <taxon>Suillineae</taxon>
        <taxon>Suillaceae</taxon>
        <taxon>Suillus</taxon>
    </lineage>
</organism>